<evidence type="ECO:0000256" key="3">
    <source>
        <dbReference type="ARBA" id="ARBA00022692"/>
    </source>
</evidence>
<proteinExistence type="predicted"/>
<evidence type="ECO:0000313" key="15">
    <source>
        <dbReference type="Proteomes" id="UP000261580"/>
    </source>
</evidence>
<reference evidence="14" key="1">
    <citation type="submission" date="2025-08" db="UniProtKB">
        <authorList>
            <consortium name="Ensembl"/>
        </authorList>
    </citation>
    <scope>IDENTIFICATION</scope>
</reference>
<dbReference type="OMA" id="TLMNCIS"/>
<comment type="catalytic activity">
    <reaction evidence="10">
        <text>17beta-estradiol 17-O-(beta-D-glucuronate)(in) + ATP + H2O = 17beta-estradiol 17-O-(beta-D-glucuronate)(out) + ADP + phosphate + H(+)</text>
        <dbReference type="Rhea" id="RHEA:60128"/>
        <dbReference type="ChEBI" id="CHEBI:15377"/>
        <dbReference type="ChEBI" id="CHEBI:15378"/>
        <dbReference type="ChEBI" id="CHEBI:30616"/>
        <dbReference type="ChEBI" id="CHEBI:43474"/>
        <dbReference type="ChEBI" id="CHEBI:82961"/>
        <dbReference type="ChEBI" id="CHEBI:456216"/>
    </reaction>
    <physiologicalReaction direction="left-to-right" evidence="10">
        <dbReference type="Rhea" id="RHEA:60129"/>
    </physiologicalReaction>
</comment>
<dbReference type="FunFam" id="3.40.50.300:FF:000163">
    <property type="entry name" value="Multidrug resistance-associated protein member 4"/>
    <property type="match status" value="1"/>
</dbReference>
<dbReference type="Gene3D" id="3.40.50.300">
    <property type="entry name" value="P-loop containing nucleotide triphosphate hydrolases"/>
    <property type="match status" value="1"/>
</dbReference>
<reference evidence="14" key="2">
    <citation type="submission" date="2025-09" db="UniProtKB">
        <authorList>
            <consortium name="Ensembl"/>
        </authorList>
    </citation>
    <scope>IDENTIFICATION</scope>
</reference>
<comment type="catalytic activity">
    <reaction evidence="11">
        <text>an S-substituted glutathione(in) + ATP + H2O = an S-substituted glutathione(out) + ADP + phosphate + H(+)</text>
        <dbReference type="Rhea" id="RHEA:19121"/>
        <dbReference type="ChEBI" id="CHEBI:15377"/>
        <dbReference type="ChEBI" id="CHEBI:15378"/>
        <dbReference type="ChEBI" id="CHEBI:30616"/>
        <dbReference type="ChEBI" id="CHEBI:43474"/>
        <dbReference type="ChEBI" id="CHEBI:90779"/>
        <dbReference type="ChEBI" id="CHEBI:456216"/>
        <dbReference type="EC" id="7.6.2.3"/>
    </reaction>
    <physiologicalReaction direction="left-to-right" evidence="11">
        <dbReference type="Rhea" id="RHEA:19122"/>
    </physiologicalReaction>
</comment>
<dbReference type="AlphaFoldDB" id="A0A3Q4GBW8"/>
<protein>
    <submittedName>
        <fullName evidence="14">ATP-binding cassette, sub-family C (CFTR/MRP), member 10</fullName>
    </submittedName>
</protein>
<keyword evidence="7" id="KW-0472">Membrane</keyword>
<evidence type="ECO:0000256" key="9">
    <source>
        <dbReference type="ARBA" id="ARBA00047523"/>
    </source>
</evidence>
<dbReference type="GO" id="GO:0016323">
    <property type="term" value="C:basolateral plasma membrane"/>
    <property type="evidence" value="ECO:0007669"/>
    <property type="project" value="UniProtKB-ARBA"/>
</dbReference>
<dbReference type="InterPro" id="IPR017871">
    <property type="entry name" value="ABC_transporter-like_CS"/>
</dbReference>
<dbReference type="Proteomes" id="UP000261580">
    <property type="component" value="Unassembled WGS sequence"/>
</dbReference>
<dbReference type="GO" id="GO:0015431">
    <property type="term" value="F:ABC-type glutathione S-conjugate transporter activity"/>
    <property type="evidence" value="ECO:0007669"/>
    <property type="project" value="UniProtKB-EC"/>
</dbReference>
<dbReference type="Pfam" id="PF00005">
    <property type="entry name" value="ABC_tran"/>
    <property type="match status" value="1"/>
</dbReference>
<evidence type="ECO:0000256" key="12">
    <source>
        <dbReference type="SAM" id="MobiDB-lite"/>
    </source>
</evidence>
<dbReference type="CDD" id="cd03244">
    <property type="entry name" value="ABCC_MRP_domain2"/>
    <property type="match status" value="1"/>
</dbReference>
<evidence type="ECO:0000256" key="4">
    <source>
        <dbReference type="ARBA" id="ARBA00022741"/>
    </source>
</evidence>
<accession>A0A3Q4GBW8</accession>
<keyword evidence="6" id="KW-1133">Transmembrane helix</keyword>
<dbReference type="GO" id="GO:0005524">
    <property type="term" value="F:ATP binding"/>
    <property type="evidence" value="ECO:0007669"/>
    <property type="project" value="UniProtKB-KW"/>
</dbReference>
<comment type="subcellular location">
    <subcellularLocation>
        <location evidence="1">Membrane</location>
        <topology evidence="1">Multi-pass membrane protein</topology>
    </subcellularLocation>
</comment>
<dbReference type="Bgee" id="ENSNBRG00000004583">
    <property type="expression patterns" value="Expressed in blood and 6 other cell types or tissues"/>
</dbReference>
<evidence type="ECO:0000256" key="1">
    <source>
        <dbReference type="ARBA" id="ARBA00004141"/>
    </source>
</evidence>
<evidence type="ECO:0000256" key="10">
    <source>
        <dbReference type="ARBA" id="ARBA00047576"/>
    </source>
</evidence>
<dbReference type="SMART" id="SM00382">
    <property type="entry name" value="AAA"/>
    <property type="match status" value="1"/>
</dbReference>
<dbReference type="PANTHER" id="PTHR24223:SF330">
    <property type="entry name" value="ATP-BINDING CASSETTE SUB-FAMILY C MEMBER 10"/>
    <property type="match status" value="1"/>
</dbReference>
<feature type="domain" description="ABC transporter" evidence="13">
    <location>
        <begin position="37"/>
        <end position="270"/>
    </location>
</feature>
<organism evidence="14 15">
    <name type="scientific">Neolamprologus brichardi</name>
    <name type="common">Fairy cichlid</name>
    <name type="synonym">Lamprologus brichardi</name>
    <dbReference type="NCBI Taxonomy" id="32507"/>
    <lineage>
        <taxon>Eukaryota</taxon>
        <taxon>Metazoa</taxon>
        <taxon>Chordata</taxon>
        <taxon>Craniata</taxon>
        <taxon>Vertebrata</taxon>
        <taxon>Euteleostomi</taxon>
        <taxon>Actinopterygii</taxon>
        <taxon>Neopterygii</taxon>
        <taxon>Teleostei</taxon>
        <taxon>Neoteleostei</taxon>
        <taxon>Acanthomorphata</taxon>
        <taxon>Ovalentaria</taxon>
        <taxon>Cichlomorphae</taxon>
        <taxon>Cichliformes</taxon>
        <taxon>Cichlidae</taxon>
        <taxon>African cichlids</taxon>
        <taxon>Pseudocrenilabrinae</taxon>
        <taxon>Lamprologini</taxon>
        <taxon>Neolamprologus</taxon>
    </lineage>
</organism>
<dbReference type="InterPro" id="IPR050173">
    <property type="entry name" value="ABC_transporter_C-like"/>
</dbReference>
<dbReference type="SUPFAM" id="SSF52540">
    <property type="entry name" value="P-loop containing nucleoside triphosphate hydrolases"/>
    <property type="match status" value="1"/>
</dbReference>
<dbReference type="PANTHER" id="PTHR24223">
    <property type="entry name" value="ATP-BINDING CASSETTE SUB-FAMILY C"/>
    <property type="match status" value="1"/>
</dbReference>
<dbReference type="PROSITE" id="PS00211">
    <property type="entry name" value="ABC_TRANSPORTER_1"/>
    <property type="match status" value="1"/>
</dbReference>
<feature type="region of interest" description="Disordered" evidence="12">
    <location>
        <begin position="1"/>
        <end position="27"/>
    </location>
</feature>
<keyword evidence="15" id="KW-1185">Reference proteome</keyword>
<evidence type="ECO:0000256" key="7">
    <source>
        <dbReference type="ARBA" id="ARBA00023136"/>
    </source>
</evidence>
<name>A0A3Q4GBW8_NEOBR</name>
<sequence length="281" mass="31324">MQLVSVERTEEYSTGLPIEPQHQNTKLSPSWPEHGCLEFRNVALTYRDGLPNALDGVSLMVRPGEKIGIVGRTGSGKSTIFLALFRMVELSQGQILLDQLDITTVGLVQLRSRLAIIPQDPFLFSGTVRENLDPCGRHLEPELLDVLEQCHLSPVVSRMGGLDAEVGERGRFFSAGQKQLLCLARALLTQAKVLCIDEATASVDHKTDKLLQQTIREKFQDKTVLTIAHRINTIMDCDRVLVMHAGKVVEFDSPVSLCQADNSIFHRLFSSAQGCWWFIRS</sequence>
<evidence type="ECO:0000256" key="5">
    <source>
        <dbReference type="ARBA" id="ARBA00022840"/>
    </source>
</evidence>
<evidence type="ECO:0000256" key="2">
    <source>
        <dbReference type="ARBA" id="ARBA00022448"/>
    </source>
</evidence>
<dbReference type="GO" id="GO:0016887">
    <property type="term" value="F:ATP hydrolysis activity"/>
    <property type="evidence" value="ECO:0007669"/>
    <property type="project" value="InterPro"/>
</dbReference>
<evidence type="ECO:0000256" key="6">
    <source>
        <dbReference type="ARBA" id="ARBA00022989"/>
    </source>
</evidence>
<dbReference type="InterPro" id="IPR003593">
    <property type="entry name" value="AAA+_ATPase"/>
</dbReference>
<keyword evidence="3" id="KW-0812">Transmembrane</keyword>
<dbReference type="InterPro" id="IPR027417">
    <property type="entry name" value="P-loop_NTPase"/>
</dbReference>
<comment type="catalytic activity">
    <reaction evidence="8">
        <text>ATP + H2O + xenobioticSide 1 = ADP + phosphate + xenobioticSide 2.</text>
        <dbReference type="EC" id="7.6.2.2"/>
    </reaction>
</comment>
<dbReference type="PROSITE" id="PS50893">
    <property type="entry name" value="ABC_TRANSPORTER_2"/>
    <property type="match status" value="1"/>
</dbReference>
<evidence type="ECO:0000259" key="13">
    <source>
        <dbReference type="PROSITE" id="PS50893"/>
    </source>
</evidence>
<keyword evidence="5" id="KW-0067">ATP-binding</keyword>
<keyword evidence="2" id="KW-0813">Transport</keyword>
<keyword evidence="4" id="KW-0547">Nucleotide-binding</keyword>
<evidence type="ECO:0000256" key="8">
    <source>
        <dbReference type="ARBA" id="ARBA00034018"/>
    </source>
</evidence>
<dbReference type="GO" id="GO:0008559">
    <property type="term" value="F:ABC-type xenobiotic transporter activity"/>
    <property type="evidence" value="ECO:0007669"/>
    <property type="project" value="UniProtKB-EC"/>
</dbReference>
<evidence type="ECO:0000256" key="11">
    <source>
        <dbReference type="ARBA" id="ARBA00048007"/>
    </source>
</evidence>
<dbReference type="GeneTree" id="ENSGT00940000164531"/>
<dbReference type="InterPro" id="IPR003439">
    <property type="entry name" value="ABC_transporter-like_ATP-bd"/>
</dbReference>
<evidence type="ECO:0000313" key="14">
    <source>
        <dbReference type="Ensembl" id="ENSNBRP00000006006.1"/>
    </source>
</evidence>
<dbReference type="Ensembl" id="ENSNBRT00000006191.1">
    <property type="protein sequence ID" value="ENSNBRP00000006006.1"/>
    <property type="gene ID" value="ENSNBRG00000004583.1"/>
</dbReference>
<comment type="catalytic activity">
    <reaction evidence="9">
        <text>leukotriene C4(in) + ATP + H2O = leukotriene C4(out) + ADP + phosphate + H(+)</text>
        <dbReference type="Rhea" id="RHEA:38963"/>
        <dbReference type="ChEBI" id="CHEBI:15377"/>
        <dbReference type="ChEBI" id="CHEBI:15378"/>
        <dbReference type="ChEBI" id="CHEBI:30616"/>
        <dbReference type="ChEBI" id="CHEBI:43474"/>
        <dbReference type="ChEBI" id="CHEBI:57973"/>
        <dbReference type="ChEBI" id="CHEBI:456216"/>
    </reaction>
    <physiologicalReaction direction="left-to-right" evidence="9">
        <dbReference type="Rhea" id="RHEA:38964"/>
    </physiologicalReaction>
</comment>